<dbReference type="Proteomes" id="UP001596270">
    <property type="component" value="Unassembled WGS sequence"/>
</dbReference>
<dbReference type="PRINTS" id="PR00598">
    <property type="entry name" value="HTHMARR"/>
</dbReference>
<reference evidence="6" key="1">
    <citation type="journal article" date="2019" name="Int. J. Syst. Evol. Microbiol.">
        <title>The Global Catalogue of Microorganisms (GCM) 10K type strain sequencing project: providing services to taxonomists for standard genome sequencing and annotation.</title>
        <authorList>
            <consortium name="The Broad Institute Genomics Platform"/>
            <consortium name="The Broad Institute Genome Sequencing Center for Infectious Disease"/>
            <person name="Wu L."/>
            <person name="Ma J."/>
        </authorList>
    </citation>
    <scope>NUCLEOTIDE SEQUENCE [LARGE SCALE GENOMIC DNA]</scope>
    <source>
        <strain evidence="6">CCUG 39402</strain>
    </source>
</reference>
<dbReference type="SMART" id="SM00347">
    <property type="entry name" value="HTH_MARR"/>
    <property type="match status" value="1"/>
</dbReference>
<comment type="caution">
    <text evidence="5">The sequence shown here is derived from an EMBL/GenBank/DDBJ whole genome shotgun (WGS) entry which is preliminary data.</text>
</comment>
<keyword evidence="6" id="KW-1185">Reference proteome</keyword>
<dbReference type="InterPro" id="IPR036388">
    <property type="entry name" value="WH-like_DNA-bd_sf"/>
</dbReference>
<dbReference type="InterPro" id="IPR036390">
    <property type="entry name" value="WH_DNA-bd_sf"/>
</dbReference>
<name>A0ABW1TXK8_9BURK</name>
<gene>
    <name evidence="5" type="ORF">ACFQND_14405</name>
</gene>
<feature type="domain" description="HTH marR-type" evidence="4">
    <location>
        <begin position="27"/>
        <end position="159"/>
    </location>
</feature>
<accession>A0ABW1TXK8</accession>
<keyword evidence="1" id="KW-0805">Transcription regulation</keyword>
<organism evidence="5 6">
    <name type="scientific">Polaromonas aquatica</name>
    <dbReference type="NCBI Taxonomy" id="332657"/>
    <lineage>
        <taxon>Bacteria</taxon>
        <taxon>Pseudomonadati</taxon>
        <taxon>Pseudomonadota</taxon>
        <taxon>Betaproteobacteria</taxon>
        <taxon>Burkholderiales</taxon>
        <taxon>Comamonadaceae</taxon>
        <taxon>Polaromonas</taxon>
    </lineage>
</organism>
<sequence>MKAPESPISVIPEPVPAVDEVDTSYLETLMGYNATRASLKVIELFTKRMAVYELRHVDFSILSLITHNPGITSRQLCGVLGILPPNLVGKISIMEKRELVSRRPHPQDGRAVGLYLTETGAKLMADAERTATALEDDVTQKLSATEKKTLMRLLQKIYL</sequence>
<dbReference type="PROSITE" id="PS01117">
    <property type="entry name" value="HTH_MARR_1"/>
    <property type="match status" value="1"/>
</dbReference>
<dbReference type="PROSITE" id="PS50995">
    <property type="entry name" value="HTH_MARR_2"/>
    <property type="match status" value="1"/>
</dbReference>
<evidence type="ECO:0000256" key="3">
    <source>
        <dbReference type="ARBA" id="ARBA00023163"/>
    </source>
</evidence>
<dbReference type="Pfam" id="PF01047">
    <property type="entry name" value="MarR"/>
    <property type="match status" value="1"/>
</dbReference>
<dbReference type="Gene3D" id="1.10.10.10">
    <property type="entry name" value="Winged helix-like DNA-binding domain superfamily/Winged helix DNA-binding domain"/>
    <property type="match status" value="1"/>
</dbReference>
<dbReference type="PANTHER" id="PTHR33164">
    <property type="entry name" value="TRANSCRIPTIONAL REGULATOR, MARR FAMILY"/>
    <property type="match status" value="1"/>
</dbReference>
<evidence type="ECO:0000259" key="4">
    <source>
        <dbReference type="PROSITE" id="PS50995"/>
    </source>
</evidence>
<evidence type="ECO:0000256" key="1">
    <source>
        <dbReference type="ARBA" id="ARBA00023015"/>
    </source>
</evidence>
<dbReference type="InterPro" id="IPR039422">
    <property type="entry name" value="MarR/SlyA-like"/>
</dbReference>
<dbReference type="RefSeq" id="WP_371438260.1">
    <property type="nucleotide sequence ID" value="NZ_JBHSRS010000077.1"/>
</dbReference>
<proteinExistence type="predicted"/>
<evidence type="ECO:0000256" key="2">
    <source>
        <dbReference type="ARBA" id="ARBA00023125"/>
    </source>
</evidence>
<dbReference type="InterPro" id="IPR000835">
    <property type="entry name" value="HTH_MarR-typ"/>
</dbReference>
<dbReference type="PANTHER" id="PTHR33164:SF43">
    <property type="entry name" value="HTH-TYPE TRANSCRIPTIONAL REPRESSOR YETL"/>
    <property type="match status" value="1"/>
</dbReference>
<protein>
    <submittedName>
        <fullName evidence="5">MarR family winged helix-turn-helix transcriptional regulator</fullName>
    </submittedName>
</protein>
<keyword evidence="3" id="KW-0804">Transcription</keyword>
<evidence type="ECO:0000313" key="6">
    <source>
        <dbReference type="Proteomes" id="UP001596270"/>
    </source>
</evidence>
<dbReference type="EMBL" id="JBHSRS010000077">
    <property type="protein sequence ID" value="MFC6282416.1"/>
    <property type="molecule type" value="Genomic_DNA"/>
</dbReference>
<dbReference type="InterPro" id="IPR023187">
    <property type="entry name" value="Tscrpt_reg_MarR-type_CS"/>
</dbReference>
<evidence type="ECO:0000313" key="5">
    <source>
        <dbReference type="EMBL" id="MFC6282416.1"/>
    </source>
</evidence>
<keyword evidence="2" id="KW-0238">DNA-binding</keyword>
<dbReference type="SUPFAM" id="SSF46785">
    <property type="entry name" value="Winged helix' DNA-binding domain"/>
    <property type="match status" value="1"/>
</dbReference>